<feature type="domain" description="UDP-glucose/GDP-mannose dehydrogenase C-terminal" evidence="8">
    <location>
        <begin position="329"/>
        <end position="430"/>
    </location>
</feature>
<dbReference type="NCBIfam" id="TIGR03026">
    <property type="entry name" value="NDP-sugDHase"/>
    <property type="match status" value="1"/>
</dbReference>
<dbReference type="PANTHER" id="PTHR43750:SF3">
    <property type="entry name" value="UDP-GLUCOSE 6-DEHYDROGENASE TUAD"/>
    <property type="match status" value="1"/>
</dbReference>
<comment type="similarity">
    <text evidence="2 7">Belongs to the UDP-glucose/GDP-mannose dehydrogenase family.</text>
</comment>
<dbReference type="InterPro" id="IPR017476">
    <property type="entry name" value="UDP-Glc/GDP-Man"/>
</dbReference>
<dbReference type="InterPro" id="IPR014027">
    <property type="entry name" value="UDP-Glc/GDP-Man_DH_C"/>
</dbReference>
<dbReference type="RefSeq" id="WP_281428944.1">
    <property type="nucleotide sequence ID" value="NZ_JAHKRM010000019.1"/>
</dbReference>
<dbReference type="Pfam" id="PF03720">
    <property type="entry name" value="UDPG_MGDP_dh_C"/>
    <property type="match status" value="1"/>
</dbReference>
<dbReference type="Pfam" id="PF03721">
    <property type="entry name" value="UDPG_MGDP_dh_N"/>
    <property type="match status" value="1"/>
</dbReference>
<gene>
    <name evidence="9" type="ORF">ACFSJ0_03605</name>
</gene>
<evidence type="ECO:0000256" key="6">
    <source>
        <dbReference type="ARBA" id="ARBA00047473"/>
    </source>
</evidence>
<dbReference type="SMART" id="SM00984">
    <property type="entry name" value="UDPG_MGDP_dh_C"/>
    <property type="match status" value="1"/>
</dbReference>
<dbReference type="SUPFAM" id="SSF51735">
    <property type="entry name" value="NAD(P)-binding Rossmann-fold domains"/>
    <property type="match status" value="1"/>
</dbReference>
<keyword evidence="5 7" id="KW-0520">NAD</keyword>
<evidence type="ECO:0000259" key="8">
    <source>
        <dbReference type="SMART" id="SM00984"/>
    </source>
</evidence>
<organism evidence="9 10">
    <name type="scientific">Nonomuraea guangzhouensis</name>
    <dbReference type="NCBI Taxonomy" id="1291555"/>
    <lineage>
        <taxon>Bacteria</taxon>
        <taxon>Bacillati</taxon>
        <taxon>Actinomycetota</taxon>
        <taxon>Actinomycetes</taxon>
        <taxon>Streptosporangiales</taxon>
        <taxon>Streptosporangiaceae</taxon>
        <taxon>Nonomuraea</taxon>
    </lineage>
</organism>
<evidence type="ECO:0000256" key="3">
    <source>
        <dbReference type="ARBA" id="ARBA00012954"/>
    </source>
</evidence>
<reference evidence="10" key="1">
    <citation type="journal article" date="2019" name="Int. J. Syst. Evol. Microbiol.">
        <title>The Global Catalogue of Microorganisms (GCM) 10K type strain sequencing project: providing services to taxonomists for standard genome sequencing and annotation.</title>
        <authorList>
            <consortium name="The Broad Institute Genomics Platform"/>
            <consortium name="The Broad Institute Genome Sequencing Center for Infectious Disease"/>
            <person name="Wu L."/>
            <person name="Ma J."/>
        </authorList>
    </citation>
    <scope>NUCLEOTIDE SEQUENCE [LARGE SCALE GENOMIC DNA]</scope>
    <source>
        <strain evidence="10">CGMCC 1.15399</strain>
    </source>
</reference>
<evidence type="ECO:0000313" key="10">
    <source>
        <dbReference type="Proteomes" id="UP001597097"/>
    </source>
</evidence>
<dbReference type="Pfam" id="PF00984">
    <property type="entry name" value="UDPG_MGDP_dh"/>
    <property type="match status" value="1"/>
</dbReference>
<dbReference type="GO" id="GO:0016491">
    <property type="term" value="F:oxidoreductase activity"/>
    <property type="evidence" value="ECO:0007669"/>
    <property type="project" value="UniProtKB-KW"/>
</dbReference>
<dbReference type="SUPFAM" id="SSF48179">
    <property type="entry name" value="6-phosphogluconate dehydrogenase C-terminal domain-like"/>
    <property type="match status" value="1"/>
</dbReference>
<dbReference type="InterPro" id="IPR008927">
    <property type="entry name" value="6-PGluconate_DH-like_C_sf"/>
</dbReference>
<dbReference type="InterPro" id="IPR014026">
    <property type="entry name" value="UDP-Glc/GDP-Man_DH_dimer"/>
</dbReference>
<dbReference type="Gene3D" id="3.40.50.720">
    <property type="entry name" value="NAD(P)-binding Rossmann-like Domain"/>
    <property type="match status" value="2"/>
</dbReference>
<proteinExistence type="inferred from homology"/>
<keyword evidence="4 7" id="KW-0560">Oxidoreductase</keyword>
<accession>A0ABW4G0L5</accession>
<dbReference type="SUPFAM" id="SSF52413">
    <property type="entry name" value="UDP-glucose/GDP-mannose dehydrogenase C-terminal domain"/>
    <property type="match status" value="1"/>
</dbReference>
<dbReference type="EC" id="1.1.1.22" evidence="3 7"/>
<name>A0ABW4G0L5_9ACTN</name>
<comment type="pathway">
    <text evidence="1">Nucleotide-sugar biosynthesis; UDP-alpha-D-glucuronate biosynthesis; UDP-alpha-D-glucuronate from UDP-alpha-D-glucose: step 1/1.</text>
</comment>
<evidence type="ECO:0000313" key="9">
    <source>
        <dbReference type="EMBL" id="MFD1536105.1"/>
    </source>
</evidence>
<evidence type="ECO:0000256" key="4">
    <source>
        <dbReference type="ARBA" id="ARBA00023002"/>
    </source>
</evidence>
<dbReference type="Gene3D" id="1.20.5.100">
    <property type="entry name" value="Cytochrome c1, transmembrane anchor, C-terminal"/>
    <property type="match status" value="1"/>
</dbReference>
<dbReference type="InterPro" id="IPR001732">
    <property type="entry name" value="UDP-Glc/GDP-Man_DH_N"/>
</dbReference>
<evidence type="ECO:0000256" key="7">
    <source>
        <dbReference type="PIRNR" id="PIRNR000124"/>
    </source>
</evidence>
<dbReference type="Proteomes" id="UP001597097">
    <property type="component" value="Unassembled WGS sequence"/>
</dbReference>
<comment type="catalytic activity">
    <reaction evidence="6 7">
        <text>UDP-alpha-D-glucose + 2 NAD(+) + H2O = UDP-alpha-D-glucuronate + 2 NADH + 3 H(+)</text>
        <dbReference type="Rhea" id="RHEA:23596"/>
        <dbReference type="ChEBI" id="CHEBI:15377"/>
        <dbReference type="ChEBI" id="CHEBI:15378"/>
        <dbReference type="ChEBI" id="CHEBI:57540"/>
        <dbReference type="ChEBI" id="CHEBI:57945"/>
        <dbReference type="ChEBI" id="CHEBI:58052"/>
        <dbReference type="ChEBI" id="CHEBI:58885"/>
        <dbReference type="EC" id="1.1.1.22"/>
    </reaction>
</comment>
<dbReference type="InterPro" id="IPR028357">
    <property type="entry name" value="UDPglc_DH_bac"/>
</dbReference>
<comment type="caution">
    <text evidence="9">The sequence shown here is derived from an EMBL/GenBank/DDBJ whole genome shotgun (WGS) entry which is preliminary data.</text>
</comment>
<protein>
    <recommendedName>
        <fullName evidence="3 7">UDP-glucose 6-dehydrogenase</fullName>
        <ecNumber evidence="3 7">1.1.1.22</ecNumber>
    </recommendedName>
</protein>
<evidence type="ECO:0000256" key="2">
    <source>
        <dbReference type="ARBA" id="ARBA00006601"/>
    </source>
</evidence>
<keyword evidence="10" id="KW-1185">Reference proteome</keyword>
<dbReference type="EMBL" id="JBHUCM010000005">
    <property type="protein sequence ID" value="MFD1536105.1"/>
    <property type="molecule type" value="Genomic_DNA"/>
</dbReference>
<dbReference type="PANTHER" id="PTHR43750">
    <property type="entry name" value="UDP-GLUCOSE 6-DEHYDROGENASE TUAD"/>
    <property type="match status" value="1"/>
</dbReference>
<sequence>MQPQSIEPSEHLRISVIGAGYLGTAHAVGMAQLGHDVIAMDIEKEKIARLSACELPFFEPGLGELLRKSVEAGRLRFTTEYDDVAEADVHFVCVGTPQLPGSFNADLRWVETAFTELARRVAGPAIIVGKSTVPVGTARRMADVVRHHTGGSRVEVAWNPEFLREGHAVQDTLQPDRLIFGVESQWAEQLLRAVYQPIIEDGCPLVVTDYATAELVKVSANAFLAMKISFINSVAQICEATGAAVLPLAEALGYDDRIGRRFLGPGLGFGGGCLPKDVRALYACATELGLDEVATFIRQIDAINLSRRDRALTLGRDLLGGTYEGKRVCVLGAAFKPNTDDVRDSPALAVAVAAHREGARVAMHDPVAMNSAWLVHPEIEYAETIVTAAREADLVMLLTDWTEFQDMDPALLSNVVRSRNVLDGRNALRPERWRAAGWTYRA</sequence>
<evidence type="ECO:0000256" key="1">
    <source>
        <dbReference type="ARBA" id="ARBA00004701"/>
    </source>
</evidence>
<dbReference type="InterPro" id="IPR036220">
    <property type="entry name" value="UDP-Glc/GDP-Man_DH_C_sf"/>
</dbReference>
<evidence type="ECO:0000256" key="5">
    <source>
        <dbReference type="ARBA" id="ARBA00023027"/>
    </source>
</evidence>
<dbReference type="InterPro" id="IPR036291">
    <property type="entry name" value="NAD(P)-bd_dom_sf"/>
</dbReference>
<dbReference type="PIRSF" id="PIRSF000124">
    <property type="entry name" value="UDPglc_GDPman_dh"/>
    <property type="match status" value="1"/>
</dbReference>
<dbReference type="PIRSF" id="PIRSF500134">
    <property type="entry name" value="UDPglc_DH_bac"/>
    <property type="match status" value="1"/>
</dbReference>